<dbReference type="EMBL" id="LR130778">
    <property type="protein sequence ID" value="VDN45957.1"/>
    <property type="molecule type" value="Genomic_DNA"/>
</dbReference>
<reference evidence="4 5" key="1">
    <citation type="submission" date="2018-09" db="EMBL/GenBank/DDBJ databases">
        <authorList>
            <person name="Postec A."/>
        </authorList>
    </citation>
    <scope>NUCLEOTIDE SEQUENCE [LARGE SCALE GENOMIC DNA]</scope>
    <source>
        <strain evidence="4">70B-A</strain>
    </source>
</reference>
<dbReference type="Pfam" id="PF02545">
    <property type="entry name" value="Maf"/>
    <property type="match status" value="1"/>
</dbReference>
<dbReference type="EC" id="3.6.1.9" evidence="3"/>
<keyword evidence="3" id="KW-0546">Nucleotide metabolism</keyword>
<comment type="catalytic activity">
    <reaction evidence="3">
        <text>dTTP + H2O = dTMP + diphosphate + H(+)</text>
        <dbReference type="Rhea" id="RHEA:28534"/>
        <dbReference type="ChEBI" id="CHEBI:15377"/>
        <dbReference type="ChEBI" id="CHEBI:15378"/>
        <dbReference type="ChEBI" id="CHEBI:33019"/>
        <dbReference type="ChEBI" id="CHEBI:37568"/>
        <dbReference type="ChEBI" id="CHEBI:63528"/>
        <dbReference type="EC" id="3.6.1.9"/>
    </reaction>
</comment>
<dbReference type="OrthoDB" id="9807767at2"/>
<dbReference type="PANTHER" id="PTHR43213">
    <property type="entry name" value="BIFUNCTIONAL DTTP/UTP PYROPHOSPHATASE/METHYLTRANSFERASE PROTEIN-RELATED"/>
    <property type="match status" value="1"/>
</dbReference>
<dbReference type="GO" id="GO:0036218">
    <property type="term" value="F:dTTP diphosphatase activity"/>
    <property type="evidence" value="ECO:0007669"/>
    <property type="project" value="RHEA"/>
</dbReference>
<dbReference type="HAMAP" id="MF_00528">
    <property type="entry name" value="Maf"/>
    <property type="match status" value="1"/>
</dbReference>
<dbReference type="PANTHER" id="PTHR43213:SF5">
    <property type="entry name" value="BIFUNCTIONAL DTTP_UTP PYROPHOSPHATASE_METHYLTRANSFERASE PROTEIN-RELATED"/>
    <property type="match status" value="1"/>
</dbReference>
<evidence type="ECO:0000256" key="3">
    <source>
        <dbReference type="HAMAP-Rule" id="MF_00528"/>
    </source>
</evidence>
<keyword evidence="4" id="KW-0238">DNA-binding</keyword>
<dbReference type="KEGG" id="cbar:PATL70BA_0117"/>
<dbReference type="AlphaFoldDB" id="A0A3P7PN39"/>
<evidence type="ECO:0000256" key="2">
    <source>
        <dbReference type="ARBA" id="ARBA00022801"/>
    </source>
</evidence>
<gene>
    <name evidence="4" type="primary">maf</name>
    <name evidence="4" type="ORF">PATL70BA_0117</name>
</gene>
<organism evidence="4 5">
    <name type="scientific">Petrocella atlantisensis</name>
    <dbReference type="NCBI Taxonomy" id="2173034"/>
    <lineage>
        <taxon>Bacteria</taxon>
        <taxon>Bacillati</taxon>
        <taxon>Bacillota</taxon>
        <taxon>Clostridia</taxon>
        <taxon>Lachnospirales</taxon>
        <taxon>Vallitaleaceae</taxon>
        <taxon>Petrocella</taxon>
    </lineage>
</organism>
<comment type="function">
    <text evidence="3">Nucleoside triphosphate pyrophosphatase that hydrolyzes dTTP and UTP. May have a dual role in cell division arrest and in preventing the incorporation of modified nucleotides into cellular nucleic acids.</text>
</comment>
<keyword evidence="3" id="KW-0963">Cytoplasm</keyword>
<comment type="similarity">
    <text evidence="3">Belongs to the Maf family. YhdE subfamily.</text>
</comment>
<evidence type="ECO:0000313" key="4">
    <source>
        <dbReference type="EMBL" id="VDN45957.1"/>
    </source>
</evidence>
<dbReference type="GO" id="GO:0009117">
    <property type="term" value="P:nucleotide metabolic process"/>
    <property type="evidence" value="ECO:0007669"/>
    <property type="project" value="UniProtKB-KW"/>
</dbReference>
<dbReference type="InterPro" id="IPR003697">
    <property type="entry name" value="Maf-like"/>
</dbReference>
<dbReference type="CDD" id="cd00555">
    <property type="entry name" value="Maf"/>
    <property type="match status" value="1"/>
</dbReference>
<proteinExistence type="inferred from homology"/>
<protein>
    <recommendedName>
        <fullName evidence="3">dTTP/UTP pyrophosphatase</fullName>
        <shortName evidence="3">dTTPase/UTPase</shortName>
        <ecNumber evidence="3">3.6.1.9</ecNumber>
    </recommendedName>
    <alternativeName>
        <fullName evidence="3">Nucleoside triphosphate pyrophosphatase</fullName>
    </alternativeName>
    <alternativeName>
        <fullName evidence="3">Nucleotide pyrophosphatase</fullName>
        <shortName evidence="3">Nucleotide PPase</shortName>
    </alternativeName>
</protein>
<accession>A0A3P7PN39</accession>
<dbReference type="Gene3D" id="3.90.950.10">
    <property type="match status" value="1"/>
</dbReference>
<comment type="caution">
    <text evidence="3">Lacks conserved residue(s) required for the propagation of feature annotation.</text>
</comment>
<evidence type="ECO:0000313" key="5">
    <source>
        <dbReference type="Proteomes" id="UP000279029"/>
    </source>
</evidence>
<dbReference type="Proteomes" id="UP000279029">
    <property type="component" value="Chromosome"/>
</dbReference>
<dbReference type="SUPFAM" id="SSF52972">
    <property type="entry name" value="ITPase-like"/>
    <property type="match status" value="1"/>
</dbReference>
<comment type="cofactor">
    <cofactor evidence="1 3">
        <name>a divalent metal cation</name>
        <dbReference type="ChEBI" id="CHEBI:60240"/>
    </cofactor>
</comment>
<dbReference type="GO" id="GO:0003677">
    <property type="term" value="F:DNA binding"/>
    <property type="evidence" value="ECO:0007669"/>
    <property type="project" value="UniProtKB-KW"/>
</dbReference>
<comment type="catalytic activity">
    <reaction evidence="3">
        <text>UTP + H2O = UMP + diphosphate + H(+)</text>
        <dbReference type="Rhea" id="RHEA:29395"/>
        <dbReference type="ChEBI" id="CHEBI:15377"/>
        <dbReference type="ChEBI" id="CHEBI:15378"/>
        <dbReference type="ChEBI" id="CHEBI:33019"/>
        <dbReference type="ChEBI" id="CHEBI:46398"/>
        <dbReference type="ChEBI" id="CHEBI:57865"/>
        <dbReference type="EC" id="3.6.1.9"/>
    </reaction>
</comment>
<feature type="site" description="Important for substrate specificity" evidence="3">
    <location>
        <position position="15"/>
    </location>
</feature>
<dbReference type="GO" id="GO:0005737">
    <property type="term" value="C:cytoplasm"/>
    <property type="evidence" value="ECO:0007669"/>
    <property type="project" value="UniProtKB-SubCell"/>
</dbReference>
<dbReference type="PIRSF" id="PIRSF006305">
    <property type="entry name" value="Maf"/>
    <property type="match status" value="1"/>
</dbReference>
<keyword evidence="5" id="KW-1185">Reference proteome</keyword>
<dbReference type="RefSeq" id="WP_125135542.1">
    <property type="nucleotide sequence ID" value="NZ_LR130778.1"/>
</dbReference>
<dbReference type="InterPro" id="IPR029001">
    <property type="entry name" value="ITPase-like_fam"/>
</dbReference>
<name>A0A3P7PN39_9FIRM</name>
<comment type="subcellular location">
    <subcellularLocation>
        <location evidence="3">Cytoplasm</location>
    </subcellularLocation>
</comment>
<keyword evidence="2 3" id="KW-0378">Hydrolase</keyword>
<feature type="site" description="Important for substrate specificity" evidence="3">
    <location>
        <position position="73"/>
    </location>
</feature>
<evidence type="ECO:0000256" key="1">
    <source>
        <dbReference type="ARBA" id="ARBA00001968"/>
    </source>
</evidence>
<feature type="active site" description="Proton acceptor" evidence="3">
    <location>
        <position position="72"/>
    </location>
</feature>
<feature type="site" description="Important for substrate specificity" evidence="3">
    <location>
        <position position="157"/>
    </location>
</feature>
<dbReference type="GO" id="GO:0036221">
    <property type="term" value="F:UTP diphosphatase activity"/>
    <property type="evidence" value="ECO:0007669"/>
    <property type="project" value="RHEA"/>
</dbReference>
<sequence length="203" mass="22450">MMKTIEIILASGSPRRKEILNNLKLYPRIIKPEIDESHKPNEKPHALVHRLSYEKAYAVAKNLDQGLIIGSDTIVVIDNQILTQPKTTDEAKAMLSVISGRTHQVLTGMTLIHQPGHEVFTQVAMTNVIMNPLTDAWIDDYVATGEPMDKAGAYGIQGIGATLVSRIDGEYSTVVGLSIQTLMEGFKSLNLNYFDLIKTSNMQ</sequence>
<dbReference type="NCBIfam" id="TIGR00172">
    <property type="entry name" value="maf"/>
    <property type="match status" value="1"/>
</dbReference>